<evidence type="ECO:0000256" key="6">
    <source>
        <dbReference type="ARBA" id="ARBA00022490"/>
    </source>
</evidence>
<dbReference type="UniPathway" id="UPA00988"/>
<dbReference type="CDD" id="cd19494">
    <property type="entry name" value="Elp4"/>
    <property type="match status" value="1"/>
</dbReference>
<comment type="similarity">
    <text evidence="4">Belongs to the ELP4 family.</text>
</comment>
<proteinExistence type="inferred from homology"/>
<dbReference type="GO" id="GO:0008023">
    <property type="term" value="C:transcription elongation factor complex"/>
    <property type="evidence" value="ECO:0007669"/>
    <property type="project" value="TreeGrafter"/>
</dbReference>
<dbReference type="EMBL" id="JNVN01000346">
    <property type="protein sequence ID" value="KHJ35579.1"/>
    <property type="molecule type" value="Genomic_DNA"/>
</dbReference>
<dbReference type="Gene3D" id="3.40.50.300">
    <property type="entry name" value="P-loop containing nucleotide triphosphate hydrolases"/>
    <property type="match status" value="1"/>
</dbReference>
<keyword evidence="11" id="KW-1185">Reference proteome</keyword>
<dbReference type="OMA" id="QGMLKVH"/>
<comment type="pathway">
    <text evidence="3">tRNA modification; 5-methoxycarbonylmethyl-2-thiouridine-tRNA biosynthesis.</text>
</comment>
<comment type="subcellular location">
    <subcellularLocation>
        <location evidence="2">Cytoplasm</location>
    </subcellularLocation>
    <subcellularLocation>
        <location evidence="1">Nucleus</location>
    </subcellularLocation>
</comment>
<evidence type="ECO:0000256" key="1">
    <source>
        <dbReference type="ARBA" id="ARBA00004123"/>
    </source>
</evidence>
<reference evidence="10 11" key="1">
    <citation type="journal article" date="2014" name="BMC Genomics">
        <title>Adaptive genomic structural variation in the grape powdery mildew pathogen, Erysiphe necator.</title>
        <authorList>
            <person name="Jones L."/>
            <person name="Riaz S."/>
            <person name="Morales-Cruz A."/>
            <person name="Amrine K.C."/>
            <person name="McGuire B."/>
            <person name="Gubler W.D."/>
            <person name="Walker M.A."/>
            <person name="Cantu D."/>
        </authorList>
    </citation>
    <scope>NUCLEOTIDE SEQUENCE [LARGE SCALE GENOMIC DNA]</scope>
    <source>
        <strain evidence="11">c</strain>
    </source>
</reference>
<name>A0A0B1PG51_UNCNE</name>
<sequence length="381" mass="41895">MSFKARRQPLSQRIIEPNATNKLNLPSGVRPSPLDGRLTTSTGTKSLDSLLAGHVGLALGNVLLVEETGTTDFSGCLLKYYAAEGVVQGHQVHVLGLNESWGTELPGIAIEKHNSTKSSESAPVDKMKIAWRYERLGEFGAEAKERTIGPRNNSLESIFCHDFDLNRRLPISSYSNIKFVSASNIKKSEALTSPFTSYLSHLISQINNSPPNTIHRVVIPSLLSPLFYPAKFCNPSNILQFFHALRSLLRKYRSQLTAIVTLPLTLYPRDTGLTRWMEILSDGVFELAPLTSTVSTTLSSSVQLAQDETPQGIFRIHRVPIFHEKGGGNYWGGAGDNLAFTLSRRKGLVIKPFSLPPVDGDPEAARGAPKKVKSNDIDIQF</sequence>
<dbReference type="GO" id="GO:0002098">
    <property type="term" value="P:tRNA wobble uridine modification"/>
    <property type="evidence" value="ECO:0007669"/>
    <property type="project" value="InterPro"/>
</dbReference>
<organism evidence="10 11">
    <name type="scientific">Uncinula necator</name>
    <name type="common">Grape powdery mildew</name>
    <dbReference type="NCBI Taxonomy" id="52586"/>
    <lineage>
        <taxon>Eukaryota</taxon>
        <taxon>Fungi</taxon>
        <taxon>Dikarya</taxon>
        <taxon>Ascomycota</taxon>
        <taxon>Pezizomycotina</taxon>
        <taxon>Leotiomycetes</taxon>
        <taxon>Erysiphales</taxon>
        <taxon>Erysiphaceae</taxon>
        <taxon>Erysiphe</taxon>
    </lineage>
</organism>
<evidence type="ECO:0000256" key="3">
    <source>
        <dbReference type="ARBA" id="ARBA00005043"/>
    </source>
</evidence>
<evidence type="ECO:0000256" key="8">
    <source>
        <dbReference type="ARBA" id="ARBA00023242"/>
    </source>
</evidence>
<dbReference type="InterPro" id="IPR027417">
    <property type="entry name" value="P-loop_NTPase"/>
</dbReference>
<dbReference type="AlphaFoldDB" id="A0A0B1PG51"/>
<gene>
    <name evidence="10" type="ORF">EV44_g2929</name>
</gene>
<dbReference type="Proteomes" id="UP000030854">
    <property type="component" value="Unassembled WGS sequence"/>
</dbReference>
<feature type="region of interest" description="Disordered" evidence="9">
    <location>
        <begin position="21"/>
        <end position="41"/>
    </location>
</feature>
<dbReference type="STRING" id="52586.A0A0B1PG51"/>
<evidence type="ECO:0000256" key="4">
    <source>
        <dbReference type="ARBA" id="ARBA00007573"/>
    </source>
</evidence>
<keyword evidence="7" id="KW-0819">tRNA processing</keyword>
<protein>
    <recommendedName>
        <fullName evidence="5">Elongator complex protein 4</fullName>
    </recommendedName>
</protein>
<evidence type="ECO:0000256" key="5">
    <source>
        <dbReference type="ARBA" id="ARBA00020265"/>
    </source>
</evidence>
<evidence type="ECO:0000256" key="9">
    <source>
        <dbReference type="SAM" id="MobiDB-lite"/>
    </source>
</evidence>
<evidence type="ECO:0000256" key="2">
    <source>
        <dbReference type="ARBA" id="ARBA00004496"/>
    </source>
</evidence>
<keyword evidence="8" id="KW-0539">Nucleus</keyword>
<evidence type="ECO:0000313" key="10">
    <source>
        <dbReference type="EMBL" id="KHJ35579.1"/>
    </source>
</evidence>
<comment type="caution">
    <text evidence="10">The sequence shown here is derived from an EMBL/GenBank/DDBJ whole genome shotgun (WGS) entry which is preliminary data.</text>
</comment>
<dbReference type="Pfam" id="PF05625">
    <property type="entry name" value="PAXNEB"/>
    <property type="match status" value="1"/>
</dbReference>
<dbReference type="PANTHER" id="PTHR12896:SF1">
    <property type="entry name" value="ELONGATOR COMPLEX PROTEIN 4"/>
    <property type="match status" value="1"/>
</dbReference>
<dbReference type="PANTHER" id="PTHR12896">
    <property type="entry name" value="PAX6 NEIGHBOR PROTEIN PAXNEB"/>
    <property type="match status" value="1"/>
</dbReference>
<evidence type="ECO:0000256" key="7">
    <source>
        <dbReference type="ARBA" id="ARBA00022694"/>
    </source>
</evidence>
<evidence type="ECO:0000313" key="11">
    <source>
        <dbReference type="Proteomes" id="UP000030854"/>
    </source>
</evidence>
<dbReference type="HOGENOM" id="CLU_040685_0_0_1"/>
<dbReference type="InterPro" id="IPR008728">
    <property type="entry name" value="Elongator_complex_protein_4"/>
</dbReference>
<accession>A0A0B1PG51</accession>
<dbReference type="GO" id="GO:0005737">
    <property type="term" value="C:cytoplasm"/>
    <property type="evidence" value="ECO:0007669"/>
    <property type="project" value="UniProtKB-SubCell"/>
</dbReference>
<dbReference type="GO" id="GO:0033588">
    <property type="term" value="C:elongator holoenzyme complex"/>
    <property type="evidence" value="ECO:0007669"/>
    <property type="project" value="InterPro"/>
</dbReference>
<keyword evidence="6" id="KW-0963">Cytoplasm</keyword>